<sequence length="544" mass="58986">MDWNDFAQRLTLELSRLPVTSFIILQRPGGLPYVQAMRSENALDAEAVGNAFLPRPLAPHQERRLKALGWEEPDEDRRRNWWAHFGLRTRGSRAPAENLETCALLAGLMVGTFRDVYEADSPIELVYHASRPGPGGGPLALPGLGIAPAGSENEGEQTPAVRERSTSHPPGSSLEAALAEAREHGDHQAYLRLLTRAVLYLPASGEPSGAHQFATARFGDGTFVLAFTSPEAMDRSLQGQASHYRQASLPDLSRHWPHPEWQLAINPGLPSASYLNANALFESGEDHPPAPVAPSRTTDDRVPAPTAPPRQPAEESGRPAPSDREGESPVPATSGAVWTAEGGSSPGPRPTPPTAVPPRQPSDDLREARDGRDASRDPRGFPAPSLPAERLAADPGDAGVIMQKVLRPEHVRYYLEDGYDLVAGYVHRLQDVRGLDTPAAVIRGLALDYEGSPFTLTDERVFVVRWQAPKPTLFRRSPGDVGERGTGKVADVQEFAIESQRLPHGAELIRIDASGPESSGTTERVATYDADLRRWLVRLPGGRG</sequence>
<feature type="region of interest" description="Disordered" evidence="1">
    <location>
        <begin position="144"/>
        <end position="181"/>
    </location>
</feature>
<evidence type="ECO:0000313" key="4">
    <source>
        <dbReference type="EMBL" id="QXJ20833.1"/>
    </source>
</evidence>
<dbReference type="Pfam" id="PF07179">
    <property type="entry name" value="SseB"/>
    <property type="match status" value="1"/>
</dbReference>
<feature type="compositionally biased region" description="Pro residues" evidence="1">
    <location>
        <begin position="347"/>
        <end position="360"/>
    </location>
</feature>
<dbReference type="Pfam" id="PF22552">
    <property type="entry name" value="TY-Chap3"/>
    <property type="match status" value="1"/>
</dbReference>
<feature type="compositionally biased region" description="Basic and acidic residues" evidence="1">
    <location>
        <begin position="312"/>
        <end position="327"/>
    </location>
</feature>
<feature type="region of interest" description="Disordered" evidence="1">
    <location>
        <begin position="281"/>
        <end position="392"/>
    </location>
</feature>
<evidence type="ECO:0000259" key="2">
    <source>
        <dbReference type="Pfam" id="PF07179"/>
    </source>
</evidence>
<dbReference type="RefSeq" id="WP_231333945.1">
    <property type="nucleotide sequence ID" value="NZ_CP059572.1"/>
</dbReference>
<accession>A0ABX8QPV2</accession>
<dbReference type="InterPro" id="IPR009839">
    <property type="entry name" value="SseB_N"/>
</dbReference>
<evidence type="ECO:0000256" key="1">
    <source>
        <dbReference type="SAM" id="MobiDB-lite"/>
    </source>
</evidence>
<evidence type="ECO:0000259" key="3">
    <source>
        <dbReference type="Pfam" id="PF22552"/>
    </source>
</evidence>
<feature type="domain" description="TY-Chap N-terminal" evidence="3">
    <location>
        <begin position="1"/>
        <end position="125"/>
    </location>
</feature>
<feature type="domain" description="SseB protein N-terminal" evidence="2">
    <location>
        <begin position="174"/>
        <end position="280"/>
    </location>
</feature>
<dbReference type="Proteomes" id="UP001049518">
    <property type="component" value="Chromosome"/>
</dbReference>
<dbReference type="EMBL" id="CP059572">
    <property type="protein sequence ID" value="QXJ20833.1"/>
    <property type="molecule type" value="Genomic_DNA"/>
</dbReference>
<reference evidence="4" key="1">
    <citation type="submission" date="2020-07" db="EMBL/GenBank/DDBJ databases">
        <authorList>
            <person name="Tarantini F.S."/>
            <person name="Hong K.W."/>
            <person name="Chan K.G."/>
        </authorList>
    </citation>
    <scope>NUCLEOTIDE SEQUENCE</scope>
    <source>
        <strain evidence="4">32-07</strain>
    </source>
</reference>
<keyword evidence="5" id="KW-1185">Reference proteome</keyword>
<dbReference type="InterPro" id="IPR054344">
    <property type="entry name" value="TY-Chap_N"/>
</dbReference>
<feature type="compositionally biased region" description="Basic and acidic residues" evidence="1">
    <location>
        <begin position="361"/>
        <end position="379"/>
    </location>
</feature>
<protein>
    <submittedName>
        <fullName evidence="4">SseB family protein</fullName>
    </submittedName>
</protein>
<name>A0ABX8QPV2_9ACTN</name>
<proteinExistence type="predicted"/>
<evidence type="ECO:0000313" key="5">
    <source>
        <dbReference type="Proteomes" id="UP001049518"/>
    </source>
</evidence>
<organism evidence="4 5">
    <name type="scientific">Actinomadura graeca</name>
    <dbReference type="NCBI Taxonomy" id="2750812"/>
    <lineage>
        <taxon>Bacteria</taxon>
        <taxon>Bacillati</taxon>
        <taxon>Actinomycetota</taxon>
        <taxon>Actinomycetes</taxon>
        <taxon>Streptosporangiales</taxon>
        <taxon>Thermomonosporaceae</taxon>
        <taxon>Actinomadura</taxon>
    </lineage>
</organism>
<gene>
    <name evidence="4" type="ORF">AGRA3207_001615</name>
</gene>